<protein>
    <submittedName>
        <fullName evidence="1">Uncharacterized protein</fullName>
    </submittedName>
</protein>
<proteinExistence type="predicted"/>
<accession>A0AAV1SAA4</accession>
<dbReference type="Proteomes" id="UP001314170">
    <property type="component" value="Unassembled WGS sequence"/>
</dbReference>
<feature type="non-terminal residue" evidence="1">
    <location>
        <position position="1"/>
    </location>
</feature>
<gene>
    <name evidence="1" type="ORF">DCAF_LOCUS20055</name>
</gene>
<name>A0AAV1SAA4_9ROSI</name>
<dbReference type="AlphaFoldDB" id="A0AAV1SAA4"/>
<evidence type="ECO:0000313" key="2">
    <source>
        <dbReference type="Proteomes" id="UP001314170"/>
    </source>
</evidence>
<dbReference type="EMBL" id="CAWUPB010001173">
    <property type="protein sequence ID" value="CAK7347371.1"/>
    <property type="molecule type" value="Genomic_DNA"/>
</dbReference>
<evidence type="ECO:0000313" key="1">
    <source>
        <dbReference type="EMBL" id="CAK7347371.1"/>
    </source>
</evidence>
<organism evidence="1 2">
    <name type="scientific">Dovyalis caffra</name>
    <dbReference type="NCBI Taxonomy" id="77055"/>
    <lineage>
        <taxon>Eukaryota</taxon>
        <taxon>Viridiplantae</taxon>
        <taxon>Streptophyta</taxon>
        <taxon>Embryophyta</taxon>
        <taxon>Tracheophyta</taxon>
        <taxon>Spermatophyta</taxon>
        <taxon>Magnoliopsida</taxon>
        <taxon>eudicotyledons</taxon>
        <taxon>Gunneridae</taxon>
        <taxon>Pentapetalae</taxon>
        <taxon>rosids</taxon>
        <taxon>fabids</taxon>
        <taxon>Malpighiales</taxon>
        <taxon>Salicaceae</taxon>
        <taxon>Flacourtieae</taxon>
        <taxon>Dovyalis</taxon>
    </lineage>
</organism>
<comment type="caution">
    <text evidence="1">The sequence shown here is derived from an EMBL/GenBank/DDBJ whole genome shotgun (WGS) entry which is preliminary data.</text>
</comment>
<reference evidence="1 2" key="1">
    <citation type="submission" date="2024-01" db="EMBL/GenBank/DDBJ databases">
        <authorList>
            <person name="Waweru B."/>
        </authorList>
    </citation>
    <scope>NUCLEOTIDE SEQUENCE [LARGE SCALE GENOMIC DNA]</scope>
</reference>
<keyword evidence="2" id="KW-1185">Reference proteome</keyword>
<sequence length="78" mass="8925">HFISLQVLSVYASVYEKSGKVLQQLWCKGLLEKHCLEKLVGRSINETVEKHVAFARKLRDYLEGPFRNLLKSPALPCP</sequence>